<name>D2VUW8_NAEGR</name>
<dbReference type="VEuPathDB" id="AmoebaDB:NAEGRDRAFT_72812"/>
<protein>
    <submittedName>
        <fullName evidence="2">Predicted protein</fullName>
    </submittedName>
</protein>
<proteinExistence type="predicted"/>
<accession>D2VUW8</accession>
<dbReference type="EMBL" id="GG738900">
    <property type="protein sequence ID" value="EFC39338.1"/>
    <property type="molecule type" value="Genomic_DNA"/>
</dbReference>
<dbReference type="InParanoid" id="D2VUW8"/>
<sequence length="200" mass="22873">MSKSDFFLFAAIFVVISGIAQAKYLQIYHYNSRNCLESNYVKVDIFREGCFSFENYVESQYATCNGSYGYLEIMKNHIECGKDPIVFKLGVCVNIEDDIVRSYRVTCGDFVSKEKMFWEMAYNDRRCEKFVRSATGHVIGKCDATADFGVGAKVYTCERDDTRVQVLTYKSSTQCIGGIRTNQTWTTECDNRFQNVCGLV</sequence>
<evidence type="ECO:0000313" key="3">
    <source>
        <dbReference type="Proteomes" id="UP000006671"/>
    </source>
</evidence>
<reference evidence="2 3" key="1">
    <citation type="journal article" date="2010" name="Cell">
        <title>The genome of Naegleria gruberi illuminates early eukaryotic versatility.</title>
        <authorList>
            <person name="Fritz-Laylin L.K."/>
            <person name="Prochnik S.E."/>
            <person name="Ginger M.L."/>
            <person name="Dacks J.B."/>
            <person name="Carpenter M.L."/>
            <person name="Field M.C."/>
            <person name="Kuo A."/>
            <person name="Paredez A."/>
            <person name="Chapman J."/>
            <person name="Pham J."/>
            <person name="Shu S."/>
            <person name="Neupane R."/>
            <person name="Cipriano M."/>
            <person name="Mancuso J."/>
            <person name="Tu H."/>
            <person name="Salamov A."/>
            <person name="Lindquist E."/>
            <person name="Shapiro H."/>
            <person name="Lucas S."/>
            <person name="Grigoriev I.V."/>
            <person name="Cande W.Z."/>
            <person name="Fulton C."/>
            <person name="Rokhsar D.S."/>
            <person name="Dawson S.C."/>
        </authorList>
    </citation>
    <scope>NUCLEOTIDE SEQUENCE [LARGE SCALE GENOMIC DNA]</scope>
    <source>
        <strain evidence="2 3">NEG-M</strain>
    </source>
</reference>
<organism evidence="3">
    <name type="scientific">Naegleria gruberi</name>
    <name type="common">Amoeba</name>
    <dbReference type="NCBI Taxonomy" id="5762"/>
    <lineage>
        <taxon>Eukaryota</taxon>
        <taxon>Discoba</taxon>
        <taxon>Heterolobosea</taxon>
        <taxon>Tetramitia</taxon>
        <taxon>Eutetramitia</taxon>
        <taxon>Vahlkampfiidae</taxon>
        <taxon>Naegleria</taxon>
    </lineage>
</organism>
<dbReference type="KEGG" id="ngr:NAEGRDRAFT_72812"/>
<feature type="chain" id="PRO_5003038706" evidence="1">
    <location>
        <begin position="23"/>
        <end position="200"/>
    </location>
</feature>
<dbReference type="AlphaFoldDB" id="D2VUW8"/>
<evidence type="ECO:0000256" key="1">
    <source>
        <dbReference type="SAM" id="SignalP"/>
    </source>
</evidence>
<dbReference type="Proteomes" id="UP000006671">
    <property type="component" value="Unassembled WGS sequence"/>
</dbReference>
<gene>
    <name evidence="2" type="ORF">NAEGRDRAFT_72812</name>
</gene>
<feature type="signal peptide" evidence="1">
    <location>
        <begin position="1"/>
        <end position="22"/>
    </location>
</feature>
<dbReference type="RefSeq" id="XP_002672082.1">
    <property type="nucleotide sequence ID" value="XM_002672036.1"/>
</dbReference>
<evidence type="ECO:0000313" key="2">
    <source>
        <dbReference type="EMBL" id="EFC39338.1"/>
    </source>
</evidence>
<dbReference type="GeneID" id="8854043"/>
<keyword evidence="3" id="KW-1185">Reference proteome</keyword>
<keyword evidence="1" id="KW-0732">Signal</keyword>